<keyword evidence="2" id="KW-0808">Transferase</keyword>
<evidence type="ECO:0000313" key="3">
    <source>
        <dbReference type="Proteomes" id="UP000076872"/>
    </source>
</evidence>
<dbReference type="EMBL" id="LUXO01000022">
    <property type="protein sequence ID" value="KZV04151.1"/>
    <property type="molecule type" value="Genomic_DNA"/>
</dbReference>
<dbReference type="GO" id="GO:0016740">
    <property type="term" value="F:transferase activity"/>
    <property type="evidence" value="ECO:0007669"/>
    <property type="project" value="UniProtKB-KW"/>
</dbReference>
<comment type="caution">
    <text evidence="2">The sequence shown here is derived from an EMBL/GenBank/DDBJ whole genome shotgun (WGS) entry which is preliminary data.</text>
</comment>
<dbReference type="AlphaFoldDB" id="A0AAW3RLF2"/>
<gene>
    <name evidence="2" type="ORF">NAB2_1078</name>
</gene>
<dbReference type="InterPro" id="IPR029045">
    <property type="entry name" value="ClpP/crotonase-like_dom_sf"/>
</dbReference>
<sequence>MPKRKFQAPTERQLAVRRDNIPDALLTRCPVCHEDCYTQDLGEFKVCPHCDYGFRLPAWQRVQQLTASFEERDADLSAPVSFDDPAYLKKLQRAKAASHLNESVLTGIGTLATYQLG</sequence>
<dbReference type="SUPFAM" id="SSF52096">
    <property type="entry name" value="ClpP/crotonase"/>
    <property type="match status" value="1"/>
</dbReference>
<proteinExistence type="predicted"/>
<organism evidence="2 3">
    <name type="scientific">Lactiplantibacillus plantarum</name>
    <name type="common">Lactobacillus plantarum</name>
    <dbReference type="NCBI Taxonomy" id="1590"/>
    <lineage>
        <taxon>Bacteria</taxon>
        <taxon>Bacillati</taxon>
        <taxon>Bacillota</taxon>
        <taxon>Bacilli</taxon>
        <taxon>Lactobacillales</taxon>
        <taxon>Lactobacillaceae</taxon>
        <taxon>Lactiplantibacillus</taxon>
    </lineage>
</organism>
<evidence type="ECO:0000259" key="1">
    <source>
        <dbReference type="PROSITE" id="PS50980"/>
    </source>
</evidence>
<feature type="domain" description="CoA carboxyltransferase N-terminal" evidence="1">
    <location>
        <begin position="25"/>
        <end position="117"/>
    </location>
</feature>
<accession>A0AAW3RLF2</accession>
<dbReference type="Gene3D" id="3.90.226.10">
    <property type="entry name" value="2-enoyl-CoA Hydratase, Chain A, domain 1"/>
    <property type="match status" value="1"/>
</dbReference>
<dbReference type="PROSITE" id="PS50980">
    <property type="entry name" value="COA_CT_NTER"/>
    <property type="match status" value="1"/>
</dbReference>
<evidence type="ECO:0000313" key="2">
    <source>
        <dbReference type="EMBL" id="KZV04151.1"/>
    </source>
</evidence>
<dbReference type="Proteomes" id="UP000076872">
    <property type="component" value="Unassembled WGS sequence"/>
</dbReference>
<reference evidence="2 3" key="1">
    <citation type="submission" date="2016-03" db="EMBL/GenBank/DDBJ databases">
        <title>Comparative genomics of 54 Lactobacillus plantarum strains reveals genomic uncoupling from niche constraints.</title>
        <authorList>
            <person name="Martino M.E."/>
        </authorList>
    </citation>
    <scope>NUCLEOTIDE SEQUENCE [LARGE SCALE GENOMIC DNA]</scope>
    <source>
        <strain evidence="2 3">NAB2</strain>
    </source>
</reference>
<dbReference type="InterPro" id="IPR011762">
    <property type="entry name" value="COA_CT_N"/>
</dbReference>
<protein>
    <submittedName>
        <fullName evidence="2">Acetyl-coenzyme A carboxyl transferase betachain</fullName>
    </submittedName>
</protein>
<name>A0AAW3RLF2_LACPN</name>